<evidence type="ECO:0000313" key="3">
    <source>
        <dbReference type="Proteomes" id="UP000295124"/>
    </source>
</evidence>
<keyword evidence="3" id="KW-1185">Reference proteome</keyword>
<dbReference type="Proteomes" id="UP000295124">
    <property type="component" value="Unassembled WGS sequence"/>
</dbReference>
<dbReference type="PANTHER" id="PTHR43721">
    <property type="entry name" value="ELONGATION FACTOR TU-RELATED"/>
    <property type="match status" value="1"/>
</dbReference>
<protein>
    <recommendedName>
        <fullName evidence="1">Translation elongation factor EFTu-like domain-containing protein</fullName>
    </recommendedName>
</protein>
<sequence length="111" mass="11802">MSWKFWKTPQDSVPDRPQDVVPSGPFGMAIEDVFSITGRGTVVTGRVLSGSATVGDEVVVTRAGQVLLQTQIDGIEMFRKTTTVANAGDNVGLLLRGLGKDQVTRGDVIGK</sequence>
<dbReference type="InterPro" id="IPR009000">
    <property type="entry name" value="Transl_B-barrel_sf"/>
</dbReference>
<dbReference type="AlphaFoldDB" id="A0A4R4ZKJ9"/>
<evidence type="ECO:0000259" key="1">
    <source>
        <dbReference type="Pfam" id="PF03144"/>
    </source>
</evidence>
<dbReference type="SUPFAM" id="SSF50447">
    <property type="entry name" value="Translation proteins"/>
    <property type="match status" value="1"/>
</dbReference>
<dbReference type="GO" id="GO:0005829">
    <property type="term" value="C:cytosol"/>
    <property type="evidence" value="ECO:0007669"/>
    <property type="project" value="TreeGrafter"/>
</dbReference>
<dbReference type="Gene3D" id="2.40.30.10">
    <property type="entry name" value="Translation factors"/>
    <property type="match status" value="1"/>
</dbReference>
<dbReference type="InterPro" id="IPR004161">
    <property type="entry name" value="EFTu-like_2"/>
</dbReference>
<proteinExistence type="predicted"/>
<evidence type="ECO:0000313" key="2">
    <source>
        <dbReference type="EMBL" id="TDD58119.1"/>
    </source>
</evidence>
<dbReference type="GO" id="GO:0003746">
    <property type="term" value="F:translation elongation factor activity"/>
    <property type="evidence" value="ECO:0007669"/>
    <property type="project" value="TreeGrafter"/>
</dbReference>
<dbReference type="Pfam" id="PF03144">
    <property type="entry name" value="GTP_EFTU_D2"/>
    <property type="match status" value="1"/>
</dbReference>
<dbReference type="GO" id="GO:0005525">
    <property type="term" value="F:GTP binding"/>
    <property type="evidence" value="ECO:0007669"/>
    <property type="project" value="InterPro"/>
</dbReference>
<dbReference type="OrthoDB" id="3829909at2"/>
<dbReference type="EMBL" id="SMKX01000058">
    <property type="protein sequence ID" value="TDD58119.1"/>
    <property type="molecule type" value="Genomic_DNA"/>
</dbReference>
<organism evidence="2 3">
    <name type="scientific">Kribbella antibiotica</name>
    <dbReference type="NCBI Taxonomy" id="190195"/>
    <lineage>
        <taxon>Bacteria</taxon>
        <taxon>Bacillati</taxon>
        <taxon>Actinomycetota</taxon>
        <taxon>Actinomycetes</taxon>
        <taxon>Propionibacteriales</taxon>
        <taxon>Kribbellaceae</taxon>
        <taxon>Kribbella</taxon>
    </lineage>
</organism>
<gene>
    <name evidence="2" type="ORF">E1263_20480</name>
</gene>
<dbReference type="RefSeq" id="WP_132169717.1">
    <property type="nucleotide sequence ID" value="NZ_SMKX01000058.1"/>
</dbReference>
<dbReference type="PANTHER" id="PTHR43721:SF22">
    <property type="entry name" value="ELONGATION FACTOR TU, MITOCHONDRIAL"/>
    <property type="match status" value="1"/>
</dbReference>
<name>A0A4R4ZKJ9_9ACTN</name>
<accession>A0A4R4ZKJ9</accession>
<dbReference type="InterPro" id="IPR050055">
    <property type="entry name" value="EF-Tu_GTPase"/>
</dbReference>
<feature type="domain" description="Translation elongation factor EFTu-like" evidence="1">
    <location>
        <begin position="40"/>
        <end position="109"/>
    </location>
</feature>
<reference evidence="2 3" key="1">
    <citation type="submission" date="2019-03" db="EMBL/GenBank/DDBJ databases">
        <title>Draft genome sequences of novel Actinobacteria.</title>
        <authorList>
            <person name="Sahin N."/>
            <person name="Ay H."/>
            <person name="Saygin H."/>
        </authorList>
    </citation>
    <scope>NUCLEOTIDE SEQUENCE [LARGE SCALE GENOMIC DNA]</scope>
    <source>
        <strain evidence="2 3">JCM 13523</strain>
    </source>
</reference>
<comment type="caution">
    <text evidence="2">The sequence shown here is derived from an EMBL/GenBank/DDBJ whole genome shotgun (WGS) entry which is preliminary data.</text>
</comment>